<dbReference type="PANTHER" id="PTHR10877">
    <property type="entry name" value="POLYCYSTIN FAMILY MEMBER"/>
    <property type="match status" value="1"/>
</dbReference>
<keyword evidence="4 7" id="KW-0472">Membrane</keyword>
<evidence type="ECO:0000313" key="9">
    <source>
        <dbReference type="EMBL" id="CAG2252055.1"/>
    </source>
</evidence>
<keyword evidence="3 7" id="KW-1133">Transmembrane helix</keyword>
<evidence type="ECO:0000256" key="3">
    <source>
        <dbReference type="ARBA" id="ARBA00022989"/>
    </source>
</evidence>
<protein>
    <submittedName>
        <fullName evidence="9">PKD1L2</fullName>
    </submittedName>
</protein>
<accession>A0A8S3V6G4</accession>
<dbReference type="AlphaFoldDB" id="A0A8S3V6G4"/>
<dbReference type="InterPro" id="IPR051223">
    <property type="entry name" value="Polycystin"/>
</dbReference>
<dbReference type="Pfam" id="PF01825">
    <property type="entry name" value="GPS"/>
    <property type="match status" value="1"/>
</dbReference>
<dbReference type="Proteomes" id="UP000683360">
    <property type="component" value="Unassembled WGS sequence"/>
</dbReference>
<feature type="domain" description="GAIN-B" evidence="8">
    <location>
        <begin position="384"/>
        <end position="539"/>
    </location>
</feature>
<dbReference type="InterPro" id="IPR000203">
    <property type="entry name" value="GPS"/>
</dbReference>
<dbReference type="SMART" id="SM00303">
    <property type="entry name" value="GPS"/>
    <property type="match status" value="1"/>
</dbReference>
<organism evidence="9 10">
    <name type="scientific">Mytilus edulis</name>
    <name type="common">Blue mussel</name>
    <dbReference type="NCBI Taxonomy" id="6550"/>
    <lineage>
        <taxon>Eukaryota</taxon>
        <taxon>Metazoa</taxon>
        <taxon>Spiralia</taxon>
        <taxon>Lophotrochozoa</taxon>
        <taxon>Mollusca</taxon>
        <taxon>Bivalvia</taxon>
        <taxon>Autobranchia</taxon>
        <taxon>Pteriomorphia</taxon>
        <taxon>Mytilida</taxon>
        <taxon>Mytiloidea</taxon>
        <taxon>Mytilidae</taxon>
        <taxon>Mytilinae</taxon>
        <taxon>Mytilus</taxon>
    </lineage>
</organism>
<evidence type="ECO:0000256" key="5">
    <source>
        <dbReference type="ARBA" id="ARBA00023157"/>
    </source>
</evidence>
<dbReference type="GO" id="GO:0005262">
    <property type="term" value="F:calcium channel activity"/>
    <property type="evidence" value="ECO:0007669"/>
    <property type="project" value="TreeGrafter"/>
</dbReference>
<keyword evidence="2 7" id="KW-0812">Transmembrane</keyword>
<proteinExistence type="predicted"/>
<evidence type="ECO:0000256" key="1">
    <source>
        <dbReference type="ARBA" id="ARBA00004370"/>
    </source>
</evidence>
<dbReference type="InterPro" id="IPR046338">
    <property type="entry name" value="GAIN_dom_sf"/>
</dbReference>
<reference evidence="9" key="1">
    <citation type="submission" date="2021-03" db="EMBL/GenBank/DDBJ databases">
        <authorList>
            <person name="Bekaert M."/>
        </authorList>
    </citation>
    <scope>NUCLEOTIDE SEQUENCE</scope>
</reference>
<sequence>MQQIRSYDYPLVIVFVLYDDEIITSTHKNLKKIDTFEVKCKFIIKLSCILASFNAEEFVNDTKGFGNIVEATMDSIHHMHIEIEEKEHIIEEMVTVLAVLPTENEAEMENVLEASNQISKEADALSDNVQDALLNVMDKISDQISHTDVNKSEQGKVKNMVKSLFDSSSNLLDLNHVPERNVKEKVIVEDKSETDDVIHVEETEPEQEVPYESPEEEQETQVQETEAEIKAREKKIERTKKLLHTVDIIADSALKTLSDDEPKTMEFSTKTMNLVVGVSKLNNSTNTSTDISTSRKIGNKTVTSSFKLPPEIKEQLKEASKNGFKFQMLFSDKNPRSWDKSSAYINSPMISLILKDLNQKTLGVTKLPKPIIIDIPIGRKEKYSEFILKSQEDNFIRLKVKQPANMFYMLKLLTDGPQYNMSVKIAIEFLKQVSLSDAEKGMLVSNAQIAFLKEPEKKSLYWSLGVIINDRSDGNISQNISVRISSTAINCRYWNNTIGKWLPEGCKVSPVSSSETLECECDHLTDFAGGVFVLPNIVDPFQDALLFLTFFDNPVVVTVVILVWLIYFLGLYRARQADRKDSNFDGIVTPFPSDPSTHLSMLCALSLDGGMKLELQQTFLSRIIIQDVQTKKVFNFYYDNWLGIQSGTAKVCLSIKSGYELKQQFFLRTSQDLRRGHLWISIISKPPCSNFTRAQRLSCALSLLLCTMLSCLMFHGIPTDETISSDVASIQFEFSLKDFIIGLQSSIIMFPINFAIIELFVRSKTKQLHKERYMEIDVNRPTTSDEKGSDKKDNEIVAVKRWM</sequence>
<keyword evidence="5" id="KW-1015">Disulfide bond</keyword>
<evidence type="ECO:0000256" key="6">
    <source>
        <dbReference type="SAM" id="MobiDB-lite"/>
    </source>
</evidence>
<name>A0A8S3V6G4_MYTED</name>
<keyword evidence="10" id="KW-1185">Reference proteome</keyword>
<evidence type="ECO:0000313" key="10">
    <source>
        <dbReference type="Proteomes" id="UP000683360"/>
    </source>
</evidence>
<feature type="transmembrane region" description="Helical" evidence="7">
    <location>
        <begin position="699"/>
        <end position="719"/>
    </location>
</feature>
<dbReference type="EMBL" id="CAJPWZ010003104">
    <property type="protein sequence ID" value="CAG2252055.1"/>
    <property type="molecule type" value="Genomic_DNA"/>
</dbReference>
<evidence type="ECO:0000256" key="4">
    <source>
        <dbReference type="ARBA" id="ARBA00023136"/>
    </source>
</evidence>
<evidence type="ECO:0000256" key="7">
    <source>
        <dbReference type="SAM" id="Phobius"/>
    </source>
</evidence>
<dbReference type="PANTHER" id="PTHR10877:SF194">
    <property type="entry name" value="LOCATION OF VULVA DEFECTIVE 1"/>
    <property type="match status" value="1"/>
</dbReference>
<comment type="subcellular location">
    <subcellularLocation>
        <location evidence="1">Membrane</location>
    </subcellularLocation>
</comment>
<evidence type="ECO:0000259" key="8">
    <source>
        <dbReference type="PROSITE" id="PS50221"/>
    </source>
</evidence>
<feature type="region of interest" description="Disordered" evidence="6">
    <location>
        <begin position="200"/>
        <end position="223"/>
    </location>
</feature>
<feature type="transmembrane region" description="Helical" evidence="7">
    <location>
        <begin position="544"/>
        <end position="570"/>
    </location>
</feature>
<dbReference type="GO" id="GO:0016020">
    <property type="term" value="C:membrane"/>
    <property type="evidence" value="ECO:0007669"/>
    <property type="project" value="UniProtKB-SubCell"/>
</dbReference>
<dbReference type="InterPro" id="IPR057244">
    <property type="entry name" value="GAIN_B"/>
</dbReference>
<dbReference type="PROSITE" id="PS50221">
    <property type="entry name" value="GAIN_B"/>
    <property type="match status" value="1"/>
</dbReference>
<dbReference type="Gene3D" id="2.60.220.50">
    <property type="match status" value="1"/>
</dbReference>
<comment type="caution">
    <text evidence="9">The sequence shown here is derived from an EMBL/GenBank/DDBJ whole genome shotgun (WGS) entry which is preliminary data.</text>
</comment>
<evidence type="ECO:0000256" key="2">
    <source>
        <dbReference type="ARBA" id="ARBA00022692"/>
    </source>
</evidence>
<feature type="compositionally biased region" description="Acidic residues" evidence="6">
    <location>
        <begin position="203"/>
        <end position="219"/>
    </location>
</feature>
<gene>
    <name evidence="9" type="ORF">MEDL_63652</name>
</gene>
<feature type="transmembrane region" description="Helical" evidence="7">
    <location>
        <begin position="739"/>
        <end position="761"/>
    </location>
</feature>
<dbReference type="GO" id="GO:0050982">
    <property type="term" value="P:detection of mechanical stimulus"/>
    <property type="evidence" value="ECO:0007669"/>
    <property type="project" value="TreeGrafter"/>
</dbReference>
<dbReference type="OrthoDB" id="6150772at2759"/>